<dbReference type="InterPro" id="IPR036291">
    <property type="entry name" value="NAD(P)-bd_dom_sf"/>
</dbReference>
<evidence type="ECO:0000313" key="4">
    <source>
        <dbReference type="EMBL" id="TFK23744.1"/>
    </source>
</evidence>
<dbReference type="Proteomes" id="UP000307440">
    <property type="component" value="Unassembled WGS sequence"/>
</dbReference>
<keyword evidence="1" id="KW-0560">Oxidoreductase</keyword>
<dbReference type="STRING" id="230819.A0A5C3KTI6"/>
<organism evidence="4 5">
    <name type="scientific">Coprinopsis marcescibilis</name>
    <name type="common">Agaric fungus</name>
    <name type="synonym">Psathyrella marcescibilis</name>
    <dbReference type="NCBI Taxonomy" id="230819"/>
    <lineage>
        <taxon>Eukaryota</taxon>
        <taxon>Fungi</taxon>
        <taxon>Dikarya</taxon>
        <taxon>Basidiomycota</taxon>
        <taxon>Agaricomycotina</taxon>
        <taxon>Agaricomycetes</taxon>
        <taxon>Agaricomycetidae</taxon>
        <taxon>Agaricales</taxon>
        <taxon>Agaricineae</taxon>
        <taxon>Psathyrellaceae</taxon>
        <taxon>Coprinopsis</taxon>
    </lineage>
</organism>
<sequence>MPTATPNGKVLVTGANGYIAVWVVRRLLEKGYSVRGTVRSEDKGRHLKEYFSTYGDKLEIVIVPDITKEGAFDEAVKGVDAIEHTASPFHENVDDPKEFFEPAVQGTVGVLKSALKNAPDVKRIVITSSCAAVINGTPTGVPYTEKDWNETSLKEVEEQGRKAAPMTKYRASKTLAEKAAWDFYNSHKDQVKWDVAVLNPPFVFGPPIQQVSAPEQINTSMKSWWTNVVANTPTSKDALASGSSWVDVRNLADAHVLALEKEEAGGERTIISQGVFSWQDWLDIANTIQPPPLPSHKIATGFPDVKRVYSIRYDTAKEQEIYGLKYKSKEETTKDILQDFAARGW</sequence>
<name>A0A5C3KTI6_COPMA</name>
<reference evidence="4 5" key="1">
    <citation type="journal article" date="2019" name="Nat. Ecol. Evol.">
        <title>Megaphylogeny resolves global patterns of mushroom evolution.</title>
        <authorList>
            <person name="Varga T."/>
            <person name="Krizsan K."/>
            <person name="Foldi C."/>
            <person name="Dima B."/>
            <person name="Sanchez-Garcia M."/>
            <person name="Sanchez-Ramirez S."/>
            <person name="Szollosi G.J."/>
            <person name="Szarkandi J.G."/>
            <person name="Papp V."/>
            <person name="Albert L."/>
            <person name="Andreopoulos W."/>
            <person name="Angelini C."/>
            <person name="Antonin V."/>
            <person name="Barry K.W."/>
            <person name="Bougher N.L."/>
            <person name="Buchanan P."/>
            <person name="Buyck B."/>
            <person name="Bense V."/>
            <person name="Catcheside P."/>
            <person name="Chovatia M."/>
            <person name="Cooper J."/>
            <person name="Damon W."/>
            <person name="Desjardin D."/>
            <person name="Finy P."/>
            <person name="Geml J."/>
            <person name="Haridas S."/>
            <person name="Hughes K."/>
            <person name="Justo A."/>
            <person name="Karasinski D."/>
            <person name="Kautmanova I."/>
            <person name="Kiss B."/>
            <person name="Kocsube S."/>
            <person name="Kotiranta H."/>
            <person name="LaButti K.M."/>
            <person name="Lechner B.E."/>
            <person name="Liimatainen K."/>
            <person name="Lipzen A."/>
            <person name="Lukacs Z."/>
            <person name="Mihaltcheva S."/>
            <person name="Morgado L.N."/>
            <person name="Niskanen T."/>
            <person name="Noordeloos M.E."/>
            <person name="Ohm R.A."/>
            <person name="Ortiz-Santana B."/>
            <person name="Ovrebo C."/>
            <person name="Racz N."/>
            <person name="Riley R."/>
            <person name="Savchenko A."/>
            <person name="Shiryaev A."/>
            <person name="Soop K."/>
            <person name="Spirin V."/>
            <person name="Szebenyi C."/>
            <person name="Tomsovsky M."/>
            <person name="Tulloss R.E."/>
            <person name="Uehling J."/>
            <person name="Grigoriev I.V."/>
            <person name="Vagvolgyi C."/>
            <person name="Papp T."/>
            <person name="Martin F.M."/>
            <person name="Miettinen O."/>
            <person name="Hibbett D.S."/>
            <person name="Nagy L.G."/>
        </authorList>
    </citation>
    <scope>NUCLEOTIDE SEQUENCE [LARGE SCALE GENOMIC DNA]</scope>
    <source>
        <strain evidence="4 5">CBS 121175</strain>
    </source>
</reference>
<dbReference type="Pfam" id="PF01370">
    <property type="entry name" value="Epimerase"/>
    <property type="match status" value="1"/>
</dbReference>
<dbReference type="OrthoDB" id="2735536at2759"/>
<evidence type="ECO:0000259" key="3">
    <source>
        <dbReference type="Pfam" id="PF01370"/>
    </source>
</evidence>
<keyword evidence="5" id="KW-1185">Reference proteome</keyword>
<evidence type="ECO:0000313" key="5">
    <source>
        <dbReference type="Proteomes" id="UP000307440"/>
    </source>
</evidence>
<dbReference type="GO" id="GO:0016616">
    <property type="term" value="F:oxidoreductase activity, acting on the CH-OH group of donors, NAD or NADP as acceptor"/>
    <property type="evidence" value="ECO:0007669"/>
    <property type="project" value="TreeGrafter"/>
</dbReference>
<dbReference type="EMBL" id="ML210213">
    <property type="protein sequence ID" value="TFK23744.1"/>
    <property type="molecule type" value="Genomic_DNA"/>
</dbReference>
<evidence type="ECO:0000256" key="2">
    <source>
        <dbReference type="ARBA" id="ARBA00023445"/>
    </source>
</evidence>
<dbReference type="InterPro" id="IPR001509">
    <property type="entry name" value="Epimerase_deHydtase"/>
</dbReference>
<gene>
    <name evidence="4" type="ORF">FA15DRAFT_642080</name>
</gene>
<dbReference type="Gene3D" id="3.40.50.720">
    <property type="entry name" value="NAD(P)-binding Rossmann-like Domain"/>
    <property type="match status" value="1"/>
</dbReference>
<evidence type="ECO:0000256" key="1">
    <source>
        <dbReference type="ARBA" id="ARBA00023002"/>
    </source>
</evidence>
<dbReference type="SUPFAM" id="SSF51735">
    <property type="entry name" value="NAD(P)-binding Rossmann-fold domains"/>
    <property type="match status" value="1"/>
</dbReference>
<proteinExistence type="inferred from homology"/>
<feature type="domain" description="NAD-dependent epimerase/dehydratase" evidence="3">
    <location>
        <begin position="10"/>
        <end position="269"/>
    </location>
</feature>
<dbReference type="PANTHER" id="PTHR10366">
    <property type="entry name" value="NAD DEPENDENT EPIMERASE/DEHYDRATASE"/>
    <property type="match status" value="1"/>
</dbReference>
<dbReference type="CDD" id="cd05227">
    <property type="entry name" value="AR_SDR_e"/>
    <property type="match status" value="1"/>
</dbReference>
<protein>
    <submittedName>
        <fullName evidence="4">D-lactaldehyde dehydrogenase</fullName>
    </submittedName>
</protein>
<dbReference type="PANTHER" id="PTHR10366:SF564">
    <property type="entry name" value="STEROL-4-ALPHA-CARBOXYLATE 3-DEHYDROGENASE, DECARBOXYLATING"/>
    <property type="match status" value="1"/>
</dbReference>
<dbReference type="InterPro" id="IPR050425">
    <property type="entry name" value="NAD(P)_dehydrat-like"/>
</dbReference>
<dbReference type="AlphaFoldDB" id="A0A5C3KTI6"/>
<accession>A0A5C3KTI6</accession>
<comment type="similarity">
    <text evidence="2">Belongs to the NAD(P)-dependent epimerase/dehydratase family. Dihydroflavonol-4-reductase subfamily.</text>
</comment>